<evidence type="ECO:0000256" key="5">
    <source>
        <dbReference type="ARBA" id="ARBA00022691"/>
    </source>
</evidence>
<evidence type="ECO:0000313" key="11">
    <source>
        <dbReference type="Proteomes" id="UP001239782"/>
    </source>
</evidence>
<dbReference type="GO" id="GO:0052908">
    <property type="term" value="F:16S rRNA (adenine(1518)-N(6)/adenine(1519)-N(6))-dimethyltransferase activity"/>
    <property type="evidence" value="ECO:0007669"/>
    <property type="project" value="UniProtKB-EC"/>
</dbReference>
<dbReference type="InterPro" id="IPR001737">
    <property type="entry name" value="KsgA/Erm"/>
</dbReference>
<keyword evidence="3 7" id="KW-0489">Methyltransferase</keyword>
<feature type="binding site" evidence="7 8">
    <location>
        <position position="17"/>
    </location>
    <ligand>
        <name>S-adenosyl-L-methionine</name>
        <dbReference type="ChEBI" id="CHEBI:59789"/>
    </ligand>
</feature>
<organism evidence="10 11">
    <name type="scientific">Pleionea litopenaei</name>
    <dbReference type="NCBI Taxonomy" id="3070815"/>
    <lineage>
        <taxon>Bacteria</taxon>
        <taxon>Pseudomonadati</taxon>
        <taxon>Pseudomonadota</taxon>
        <taxon>Gammaproteobacteria</taxon>
        <taxon>Oceanospirillales</taxon>
        <taxon>Pleioneaceae</taxon>
        <taxon>Pleionea</taxon>
    </lineage>
</organism>
<keyword evidence="1 7" id="KW-0963">Cytoplasm</keyword>
<sequence>MKPIHHQARKRFGQNFLHDPTVIGRIVATIQPQPGDNMVEIGPGPGALTQPILSQIGSLKVIELDRDVIPKLKMFCLGDGELEVIEADALTVDFAGLSQGTHNLRVIGNLPYNISTPLMFHLFESIDQIKDMHFMLQKEVVERLVAVPGGKDYGRLSIMAQYYAKAELMFIVKPGAFNPPPKVDSAIVRLTPRPAEERANIDVSLMNKVVTSAFSLRRKTLRNSLKAYLSAEDFEHLGIDPKARAETLPPSDFVRITAYLEQKG</sequence>
<dbReference type="SMART" id="SM00650">
    <property type="entry name" value="rADc"/>
    <property type="match status" value="1"/>
</dbReference>
<feature type="binding site" evidence="7 8">
    <location>
        <position position="63"/>
    </location>
    <ligand>
        <name>S-adenosyl-L-methionine</name>
        <dbReference type="ChEBI" id="CHEBI:59789"/>
    </ligand>
</feature>
<evidence type="ECO:0000256" key="8">
    <source>
        <dbReference type="PROSITE-ProRule" id="PRU01026"/>
    </source>
</evidence>
<dbReference type="KEGG" id="plei:Q9312_10835"/>
<dbReference type="EC" id="2.1.1.182" evidence="7"/>
<feature type="binding site" evidence="7 8">
    <location>
        <position position="42"/>
    </location>
    <ligand>
        <name>S-adenosyl-L-methionine</name>
        <dbReference type="ChEBI" id="CHEBI:59789"/>
    </ligand>
</feature>
<feature type="binding site" evidence="7 8">
    <location>
        <position position="109"/>
    </location>
    <ligand>
        <name>S-adenosyl-L-methionine</name>
        <dbReference type="ChEBI" id="CHEBI:59789"/>
    </ligand>
</feature>
<dbReference type="FunFam" id="1.10.8.100:FF:000001">
    <property type="entry name" value="Ribosomal RNA small subunit methyltransferase A"/>
    <property type="match status" value="1"/>
</dbReference>
<dbReference type="PANTHER" id="PTHR11727:SF7">
    <property type="entry name" value="DIMETHYLADENOSINE TRANSFERASE-RELATED"/>
    <property type="match status" value="1"/>
</dbReference>
<dbReference type="GO" id="GO:0003723">
    <property type="term" value="F:RNA binding"/>
    <property type="evidence" value="ECO:0007669"/>
    <property type="project" value="UniProtKB-UniRule"/>
</dbReference>
<reference evidence="10 11" key="1">
    <citation type="submission" date="2023-08" db="EMBL/GenBank/DDBJ databases">
        <title>Pleionea litopenaei sp. nov., isolated from stomach of juvenile Litopenaeus vannamei.</title>
        <authorList>
            <person name="Rho A.M."/>
            <person name="Hwang C.Y."/>
        </authorList>
    </citation>
    <scope>NUCLEOTIDE SEQUENCE [LARGE SCALE GENOMIC DNA]</scope>
    <source>
        <strain evidence="10 11">HL-JVS1</strain>
    </source>
</reference>
<dbReference type="Gene3D" id="1.10.8.100">
    <property type="entry name" value="Ribosomal RNA adenine dimethylase-like, domain 2"/>
    <property type="match status" value="1"/>
</dbReference>
<evidence type="ECO:0000256" key="4">
    <source>
        <dbReference type="ARBA" id="ARBA00022679"/>
    </source>
</evidence>
<dbReference type="GO" id="GO:0005829">
    <property type="term" value="C:cytosol"/>
    <property type="evidence" value="ECO:0007669"/>
    <property type="project" value="TreeGrafter"/>
</dbReference>
<evidence type="ECO:0000256" key="7">
    <source>
        <dbReference type="HAMAP-Rule" id="MF_00607"/>
    </source>
</evidence>
<feature type="binding site" evidence="7 8">
    <location>
        <position position="88"/>
    </location>
    <ligand>
        <name>S-adenosyl-L-methionine</name>
        <dbReference type="ChEBI" id="CHEBI:59789"/>
    </ligand>
</feature>
<dbReference type="EMBL" id="CP133548">
    <property type="protein sequence ID" value="WMS85709.1"/>
    <property type="molecule type" value="Genomic_DNA"/>
</dbReference>
<dbReference type="InterPro" id="IPR029063">
    <property type="entry name" value="SAM-dependent_MTases_sf"/>
</dbReference>
<dbReference type="InterPro" id="IPR023165">
    <property type="entry name" value="rRNA_Ade_diMease-like_C"/>
</dbReference>
<evidence type="ECO:0000256" key="1">
    <source>
        <dbReference type="ARBA" id="ARBA00022490"/>
    </source>
</evidence>
<gene>
    <name evidence="7 10" type="primary">rsmA</name>
    <name evidence="7" type="synonym">ksgA</name>
    <name evidence="10" type="ORF">Q9312_10835</name>
</gene>
<dbReference type="RefSeq" id="WP_309200862.1">
    <property type="nucleotide sequence ID" value="NZ_CP133548.1"/>
</dbReference>
<comment type="similarity">
    <text evidence="7">Belongs to the class I-like SAM-binding methyltransferase superfamily. rRNA adenine N(6)-methyltransferase family. RsmA subfamily.</text>
</comment>
<keyword evidence="5 7" id="KW-0949">S-adenosyl-L-methionine</keyword>
<protein>
    <recommendedName>
        <fullName evidence="7">Ribosomal RNA small subunit methyltransferase A</fullName>
        <ecNumber evidence="7">2.1.1.182</ecNumber>
    </recommendedName>
    <alternativeName>
        <fullName evidence="7">16S rRNA (adenine(1518)-N(6)/adenine(1519)-N(6))-dimethyltransferase</fullName>
    </alternativeName>
    <alternativeName>
        <fullName evidence="7">16S rRNA dimethyladenosine transferase</fullName>
    </alternativeName>
    <alternativeName>
        <fullName evidence="7">16S rRNA dimethylase</fullName>
    </alternativeName>
    <alternativeName>
        <fullName evidence="7">S-adenosylmethionine-6-N', N'-adenosyl(rRNA) dimethyltransferase</fullName>
    </alternativeName>
</protein>
<dbReference type="Proteomes" id="UP001239782">
    <property type="component" value="Chromosome"/>
</dbReference>
<keyword evidence="4 7" id="KW-0808">Transferase</keyword>
<dbReference type="PROSITE" id="PS51689">
    <property type="entry name" value="SAM_RNA_A_N6_MT"/>
    <property type="match status" value="1"/>
</dbReference>
<comment type="catalytic activity">
    <reaction evidence="7">
        <text>adenosine(1518)/adenosine(1519) in 16S rRNA + 4 S-adenosyl-L-methionine = N(6)-dimethyladenosine(1518)/N(6)-dimethyladenosine(1519) in 16S rRNA + 4 S-adenosyl-L-homocysteine + 4 H(+)</text>
        <dbReference type="Rhea" id="RHEA:19609"/>
        <dbReference type="Rhea" id="RHEA-COMP:10232"/>
        <dbReference type="Rhea" id="RHEA-COMP:10233"/>
        <dbReference type="ChEBI" id="CHEBI:15378"/>
        <dbReference type="ChEBI" id="CHEBI:57856"/>
        <dbReference type="ChEBI" id="CHEBI:59789"/>
        <dbReference type="ChEBI" id="CHEBI:74411"/>
        <dbReference type="ChEBI" id="CHEBI:74493"/>
        <dbReference type="EC" id="2.1.1.182"/>
    </reaction>
</comment>
<evidence type="ECO:0000313" key="10">
    <source>
        <dbReference type="EMBL" id="WMS85709.1"/>
    </source>
</evidence>
<dbReference type="HAMAP" id="MF_00607">
    <property type="entry name" value="16SrRNA_methyltr_A"/>
    <property type="match status" value="1"/>
</dbReference>
<evidence type="ECO:0000259" key="9">
    <source>
        <dbReference type="SMART" id="SM00650"/>
    </source>
</evidence>
<dbReference type="PANTHER" id="PTHR11727">
    <property type="entry name" value="DIMETHYLADENOSINE TRANSFERASE"/>
    <property type="match status" value="1"/>
</dbReference>
<dbReference type="Pfam" id="PF00398">
    <property type="entry name" value="RrnaAD"/>
    <property type="match status" value="1"/>
</dbReference>
<dbReference type="InterPro" id="IPR020598">
    <property type="entry name" value="rRNA_Ade_methylase_Trfase_N"/>
</dbReference>
<keyword evidence="2 7" id="KW-0698">rRNA processing</keyword>
<dbReference type="SUPFAM" id="SSF53335">
    <property type="entry name" value="S-adenosyl-L-methionine-dependent methyltransferases"/>
    <property type="match status" value="1"/>
</dbReference>
<evidence type="ECO:0000256" key="3">
    <source>
        <dbReference type="ARBA" id="ARBA00022603"/>
    </source>
</evidence>
<dbReference type="AlphaFoldDB" id="A0AA51RQK5"/>
<dbReference type="PROSITE" id="PS01131">
    <property type="entry name" value="RRNA_A_DIMETH"/>
    <property type="match status" value="1"/>
</dbReference>
<comment type="subcellular location">
    <subcellularLocation>
        <location evidence="7">Cytoplasm</location>
    </subcellularLocation>
</comment>
<dbReference type="InterPro" id="IPR011530">
    <property type="entry name" value="rRNA_adenine_dimethylase"/>
</dbReference>
<name>A0AA51RQK5_9GAMM</name>
<dbReference type="NCBIfam" id="TIGR00755">
    <property type="entry name" value="ksgA"/>
    <property type="match status" value="1"/>
</dbReference>
<proteinExistence type="inferred from homology"/>
<accession>A0AA51RQK5</accession>
<keyword evidence="11" id="KW-1185">Reference proteome</keyword>
<comment type="function">
    <text evidence="7">Specifically dimethylates two adjacent adenosines (A1518 and A1519) in the loop of a conserved hairpin near the 3'-end of 16S rRNA in the 30S particle. May play a critical role in biogenesis of 30S subunits.</text>
</comment>
<dbReference type="InterPro" id="IPR020596">
    <property type="entry name" value="rRNA_Ade_Mease_Trfase_CS"/>
</dbReference>
<dbReference type="Gene3D" id="3.40.50.150">
    <property type="entry name" value="Vaccinia Virus protein VP39"/>
    <property type="match status" value="1"/>
</dbReference>
<feature type="binding site" evidence="7 8">
    <location>
        <position position="15"/>
    </location>
    <ligand>
        <name>S-adenosyl-L-methionine</name>
        <dbReference type="ChEBI" id="CHEBI:59789"/>
    </ligand>
</feature>
<keyword evidence="6 7" id="KW-0694">RNA-binding</keyword>
<feature type="domain" description="Ribosomal RNA adenine methylase transferase N-terminal" evidence="9">
    <location>
        <begin position="22"/>
        <end position="194"/>
    </location>
</feature>
<evidence type="ECO:0000256" key="2">
    <source>
        <dbReference type="ARBA" id="ARBA00022552"/>
    </source>
</evidence>
<evidence type="ECO:0000256" key="6">
    <source>
        <dbReference type="ARBA" id="ARBA00022884"/>
    </source>
</evidence>